<sequence>MSRRSVPEQLQDRYDPVPQTTEMLAGSALEAGCDALGPKYEALEAVLRPRRNAGSRLFKAGKASTFTASVGGRHRNVFVTRRNAHPTATIPAMNSSPFAPDAPWRIDRTRLATLAERPARDWTIDIVDETGSTNADLMAQLRASRRDGTPAPVVRVAYSQSAGRGRRGRAWLAEPGNALLMSVGCVLQRPIEGLSGLSLAIGTAVLDALARLPLSPSARPALKWPNDVLLDDGKLAGILIETAWNTPDATAVVIGIGMNLHGAEQLAAQVDDANRHAAQPAPGAAPAALARAWPDANLTDTLAALLNALDAALPRFEKDGFRPFRQRWLDAHAWAGREVFLLDQGMEVTRGIASGVDEGGQLLIDAPEGPRTVTTGELTLRLAKERP</sequence>
<dbReference type="STRING" id="1777137.AWB76_00827"/>
<organism evidence="8 9">
    <name type="scientific">Caballeronia temeraria</name>
    <dbReference type="NCBI Taxonomy" id="1777137"/>
    <lineage>
        <taxon>Bacteria</taxon>
        <taxon>Pseudomonadati</taxon>
        <taxon>Pseudomonadota</taxon>
        <taxon>Betaproteobacteria</taxon>
        <taxon>Burkholderiales</taxon>
        <taxon>Burkholderiaceae</taxon>
        <taxon>Caballeronia</taxon>
    </lineage>
</organism>
<evidence type="ECO:0000256" key="1">
    <source>
        <dbReference type="ARBA" id="ARBA00022598"/>
    </source>
</evidence>
<dbReference type="EMBL" id="FCOI02000002">
    <property type="protein sequence ID" value="SAK46090.1"/>
    <property type="molecule type" value="Genomic_DNA"/>
</dbReference>
<evidence type="ECO:0000259" key="7">
    <source>
        <dbReference type="PROSITE" id="PS51733"/>
    </source>
</evidence>
<dbReference type="GO" id="GO:0005524">
    <property type="term" value="F:ATP binding"/>
    <property type="evidence" value="ECO:0007669"/>
    <property type="project" value="UniProtKB-KW"/>
</dbReference>
<dbReference type="Proteomes" id="UP000054624">
    <property type="component" value="Unassembled WGS sequence"/>
</dbReference>
<dbReference type="NCBIfam" id="NF005405">
    <property type="entry name" value="PRK06955.1"/>
    <property type="match status" value="1"/>
</dbReference>
<dbReference type="SUPFAM" id="SSF55681">
    <property type="entry name" value="Class II aaRS and biotin synthetases"/>
    <property type="match status" value="1"/>
</dbReference>
<keyword evidence="2" id="KW-0547">Nucleotide-binding</keyword>
<dbReference type="InterPro" id="IPR004408">
    <property type="entry name" value="Biotin_CoA_COase_ligase"/>
</dbReference>
<dbReference type="PROSITE" id="PS51733">
    <property type="entry name" value="BPL_LPL_CATALYTIC"/>
    <property type="match status" value="1"/>
</dbReference>
<dbReference type="SUPFAM" id="SSF50037">
    <property type="entry name" value="C-terminal domain of transcriptional repressors"/>
    <property type="match status" value="1"/>
</dbReference>
<dbReference type="PANTHER" id="PTHR12835">
    <property type="entry name" value="BIOTIN PROTEIN LIGASE"/>
    <property type="match status" value="1"/>
</dbReference>
<dbReference type="Pfam" id="PF02237">
    <property type="entry name" value="BPL_C"/>
    <property type="match status" value="1"/>
</dbReference>
<keyword evidence="9" id="KW-1185">Reference proteome</keyword>
<dbReference type="InterPro" id="IPR045864">
    <property type="entry name" value="aa-tRNA-synth_II/BPL/LPL"/>
</dbReference>
<dbReference type="InterPro" id="IPR003142">
    <property type="entry name" value="BPL_C"/>
</dbReference>
<dbReference type="Gene3D" id="3.30.930.10">
    <property type="entry name" value="Bira Bifunctional Protein, Domain 2"/>
    <property type="match status" value="1"/>
</dbReference>
<dbReference type="NCBIfam" id="TIGR00121">
    <property type="entry name" value="birA_ligase"/>
    <property type="match status" value="1"/>
</dbReference>
<evidence type="ECO:0000313" key="8">
    <source>
        <dbReference type="EMBL" id="SAK46090.1"/>
    </source>
</evidence>
<evidence type="ECO:0000313" key="9">
    <source>
        <dbReference type="Proteomes" id="UP000054624"/>
    </source>
</evidence>
<gene>
    <name evidence="8" type="ORF">AWB76_00827</name>
</gene>
<name>A0A157ZKN6_9BURK</name>
<evidence type="ECO:0000256" key="3">
    <source>
        <dbReference type="ARBA" id="ARBA00022840"/>
    </source>
</evidence>
<reference evidence="9" key="1">
    <citation type="submission" date="2016-01" db="EMBL/GenBank/DDBJ databases">
        <authorList>
            <person name="Peeters Charlotte."/>
        </authorList>
    </citation>
    <scope>NUCLEOTIDE SEQUENCE [LARGE SCALE GENOMIC DNA]</scope>
</reference>
<dbReference type="CDD" id="cd16442">
    <property type="entry name" value="BPL"/>
    <property type="match status" value="1"/>
</dbReference>
<dbReference type="GO" id="GO:0004077">
    <property type="term" value="F:biotin--[biotin carboxyl-carrier protein] ligase activity"/>
    <property type="evidence" value="ECO:0007669"/>
    <property type="project" value="UniProtKB-EC"/>
</dbReference>
<dbReference type="AlphaFoldDB" id="A0A157ZKN6"/>
<dbReference type="EC" id="6.3.4.15" evidence="5"/>
<evidence type="ECO:0000256" key="6">
    <source>
        <dbReference type="ARBA" id="ARBA00047846"/>
    </source>
</evidence>
<evidence type="ECO:0000256" key="2">
    <source>
        <dbReference type="ARBA" id="ARBA00022741"/>
    </source>
</evidence>
<keyword evidence="4" id="KW-0092">Biotin</keyword>
<keyword evidence="1 8" id="KW-0436">Ligase</keyword>
<feature type="domain" description="BPL/LPL catalytic" evidence="7">
    <location>
        <begin position="125"/>
        <end position="317"/>
    </location>
</feature>
<comment type="catalytic activity">
    <reaction evidence="6">
        <text>biotin + L-lysyl-[protein] + ATP = N(6)-biotinyl-L-lysyl-[protein] + AMP + diphosphate + H(+)</text>
        <dbReference type="Rhea" id="RHEA:11756"/>
        <dbReference type="Rhea" id="RHEA-COMP:9752"/>
        <dbReference type="Rhea" id="RHEA-COMP:10505"/>
        <dbReference type="ChEBI" id="CHEBI:15378"/>
        <dbReference type="ChEBI" id="CHEBI:29969"/>
        <dbReference type="ChEBI" id="CHEBI:30616"/>
        <dbReference type="ChEBI" id="CHEBI:33019"/>
        <dbReference type="ChEBI" id="CHEBI:57586"/>
        <dbReference type="ChEBI" id="CHEBI:83144"/>
        <dbReference type="ChEBI" id="CHEBI:456215"/>
        <dbReference type="EC" id="6.3.4.15"/>
    </reaction>
</comment>
<dbReference type="InterPro" id="IPR008988">
    <property type="entry name" value="Transcriptional_repressor_C"/>
</dbReference>
<dbReference type="Pfam" id="PF03099">
    <property type="entry name" value="BPL_LplA_LipB"/>
    <property type="match status" value="1"/>
</dbReference>
<dbReference type="GO" id="GO:0005737">
    <property type="term" value="C:cytoplasm"/>
    <property type="evidence" value="ECO:0007669"/>
    <property type="project" value="TreeGrafter"/>
</dbReference>
<dbReference type="Gene3D" id="2.30.30.100">
    <property type="match status" value="1"/>
</dbReference>
<evidence type="ECO:0000256" key="5">
    <source>
        <dbReference type="ARBA" id="ARBA00024227"/>
    </source>
</evidence>
<proteinExistence type="predicted"/>
<evidence type="ECO:0000256" key="4">
    <source>
        <dbReference type="ARBA" id="ARBA00023267"/>
    </source>
</evidence>
<dbReference type="InterPro" id="IPR004143">
    <property type="entry name" value="BPL_LPL_catalytic"/>
</dbReference>
<accession>A0A157ZKN6</accession>
<keyword evidence="3" id="KW-0067">ATP-binding</keyword>
<protein>
    <recommendedName>
        <fullName evidence="5">biotin--[biotin carboxyl-carrier protein] ligase</fullName>
        <ecNumber evidence="5">6.3.4.15</ecNumber>
    </recommendedName>
</protein>
<dbReference type="PANTHER" id="PTHR12835:SF5">
    <property type="entry name" value="BIOTIN--PROTEIN LIGASE"/>
    <property type="match status" value="1"/>
</dbReference>